<evidence type="ECO:0000256" key="1">
    <source>
        <dbReference type="SAM" id="Phobius"/>
    </source>
</evidence>
<protein>
    <submittedName>
        <fullName evidence="2">Uncharacterized protein</fullName>
    </submittedName>
</protein>
<keyword evidence="1" id="KW-0472">Membrane</keyword>
<keyword evidence="1" id="KW-1133">Transmembrane helix</keyword>
<evidence type="ECO:0000313" key="2">
    <source>
        <dbReference type="EMBL" id="JAE13733.1"/>
    </source>
</evidence>
<feature type="transmembrane region" description="Helical" evidence="1">
    <location>
        <begin position="32"/>
        <end position="52"/>
    </location>
</feature>
<organism evidence="2">
    <name type="scientific">Arundo donax</name>
    <name type="common">Giant reed</name>
    <name type="synonym">Donax arundinaceus</name>
    <dbReference type="NCBI Taxonomy" id="35708"/>
    <lineage>
        <taxon>Eukaryota</taxon>
        <taxon>Viridiplantae</taxon>
        <taxon>Streptophyta</taxon>
        <taxon>Embryophyta</taxon>
        <taxon>Tracheophyta</taxon>
        <taxon>Spermatophyta</taxon>
        <taxon>Magnoliopsida</taxon>
        <taxon>Liliopsida</taxon>
        <taxon>Poales</taxon>
        <taxon>Poaceae</taxon>
        <taxon>PACMAD clade</taxon>
        <taxon>Arundinoideae</taxon>
        <taxon>Arundineae</taxon>
        <taxon>Arundo</taxon>
    </lineage>
</organism>
<keyword evidence="1" id="KW-0812">Transmembrane</keyword>
<reference evidence="2" key="2">
    <citation type="journal article" date="2015" name="Data Brief">
        <title>Shoot transcriptome of the giant reed, Arundo donax.</title>
        <authorList>
            <person name="Barrero R.A."/>
            <person name="Guerrero F.D."/>
            <person name="Moolhuijzen P."/>
            <person name="Goolsby J.A."/>
            <person name="Tidwell J."/>
            <person name="Bellgard S.E."/>
            <person name="Bellgard M.I."/>
        </authorList>
    </citation>
    <scope>NUCLEOTIDE SEQUENCE</scope>
    <source>
        <tissue evidence="2">Shoot tissue taken approximately 20 cm above the soil surface</tissue>
    </source>
</reference>
<dbReference type="PANTHER" id="PTHR36743">
    <property type="entry name" value="OS04G0495300 PROTEIN"/>
    <property type="match status" value="1"/>
</dbReference>
<dbReference type="AlphaFoldDB" id="A0A0A9FZC2"/>
<dbReference type="EMBL" id="GBRH01184163">
    <property type="protein sequence ID" value="JAE13733.1"/>
    <property type="molecule type" value="Transcribed_RNA"/>
</dbReference>
<proteinExistence type="predicted"/>
<dbReference type="PANTHER" id="PTHR36743:SF1">
    <property type="entry name" value="OS04G0495300 PROTEIN"/>
    <property type="match status" value="1"/>
</dbReference>
<sequence length="53" mass="4846">MAGAAEAALVRAPAAAAGIVGVGVVARAAPVVVGRVVAVYAAGVAAAVYLSLG</sequence>
<accession>A0A0A9FZC2</accession>
<name>A0A0A9FZC2_ARUDO</name>
<reference evidence="2" key="1">
    <citation type="submission" date="2014-09" db="EMBL/GenBank/DDBJ databases">
        <authorList>
            <person name="Magalhaes I.L.F."/>
            <person name="Oliveira U."/>
            <person name="Santos F.R."/>
            <person name="Vidigal T.H.D.A."/>
            <person name="Brescovit A.D."/>
            <person name="Santos A.J."/>
        </authorList>
    </citation>
    <scope>NUCLEOTIDE SEQUENCE</scope>
    <source>
        <tissue evidence="2">Shoot tissue taken approximately 20 cm above the soil surface</tissue>
    </source>
</reference>